<dbReference type="STRING" id="1108595.BKX93_21925"/>
<evidence type="ECO:0000259" key="7">
    <source>
        <dbReference type="Pfam" id="PF02872"/>
    </source>
</evidence>
<evidence type="ECO:0000256" key="1">
    <source>
        <dbReference type="ARBA" id="ARBA00006654"/>
    </source>
</evidence>
<dbReference type="InterPro" id="IPR006179">
    <property type="entry name" value="5_nucleotidase/apyrase"/>
</dbReference>
<dbReference type="PANTHER" id="PTHR11575">
    <property type="entry name" value="5'-NUCLEOTIDASE-RELATED"/>
    <property type="match status" value="1"/>
</dbReference>
<name>A0A1D9LM64_9NEIS</name>
<dbReference type="PRINTS" id="PR01607">
    <property type="entry name" value="APYRASEFAMLY"/>
</dbReference>
<evidence type="ECO:0000256" key="4">
    <source>
        <dbReference type="ARBA" id="ARBA00022741"/>
    </source>
</evidence>
<dbReference type="Gene3D" id="3.60.21.10">
    <property type="match status" value="1"/>
</dbReference>
<proteinExistence type="inferred from homology"/>
<keyword evidence="3 5" id="KW-0732">Signal</keyword>
<dbReference type="GO" id="GO:0009166">
    <property type="term" value="P:nucleotide catabolic process"/>
    <property type="evidence" value="ECO:0007669"/>
    <property type="project" value="InterPro"/>
</dbReference>
<dbReference type="GO" id="GO:0046872">
    <property type="term" value="F:metal ion binding"/>
    <property type="evidence" value="ECO:0007669"/>
    <property type="project" value="UniProtKB-KW"/>
</dbReference>
<dbReference type="NCBIfam" id="NF007109">
    <property type="entry name" value="PRK09558.1"/>
    <property type="match status" value="1"/>
</dbReference>
<dbReference type="GO" id="GO:0030288">
    <property type="term" value="C:outer membrane-bounded periplasmic space"/>
    <property type="evidence" value="ECO:0007669"/>
    <property type="project" value="TreeGrafter"/>
</dbReference>
<keyword evidence="5 8" id="KW-0378">Hydrolase</keyword>
<dbReference type="Gene3D" id="3.90.780.10">
    <property type="entry name" value="5'-Nucleotidase, C-terminal domain"/>
    <property type="match status" value="1"/>
</dbReference>
<dbReference type="InterPro" id="IPR036907">
    <property type="entry name" value="5'-Nucleotdase_C_sf"/>
</dbReference>
<reference evidence="8 9" key="1">
    <citation type="submission" date="2016-10" db="EMBL/GenBank/DDBJ databases">
        <title>Chromobacterium muskegensis sp. nov., an insecticidal bacterium isolated from Sphagnum bogs.</title>
        <authorList>
            <person name="Sparks M.E."/>
            <person name="Blackburn M.B."/>
            <person name="Gundersen-Rindal D.E."/>
            <person name="Mitchell A."/>
            <person name="Farrar R."/>
            <person name="Kuhar D."/>
        </authorList>
    </citation>
    <scope>NUCLEOTIDE SEQUENCE [LARGE SCALE GENOMIC DNA]</scope>
    <source>
        <strain evidence="8 9">21-1</strain>
    </source>
</reference>
<dbReference type="Pfam" id="PF02872">
    <property type="entry name" value="5_nucleotid_C"/>
    <property type="match status" value="1"/>
</dbReference>
<dbReference type="InterPro" id="IPR004843">
    <property type="entry name" value="Calcineurin-like_PHP"/>
</dbReference>
<dbReference type="GO" id="GO:0008253">
    <property type="term" value="F:5'-nucleotidase activity"/>
    <property type="evidence" value="ECO:0007669"/>
    <property type="project" value="TreeGrafter"/>
</dbReference>
<dbReference type="SUPFAM" id="SSF55816">
    <property type="entry name" value="5'-nucleotidase (syn. UDP-sugar hydrolase), C-terminal domain"/>
    <property type="match status" value="1"/>
</dbReference>
<dbReference type="InterPro" id="IPR008334">
    <property type="entry name" value="5'-Nucleotdase_C"/>
</dbReference>
<evidence type="ECO:0000259" key="6">
    <source>
        <dbReference type="Pfam" id="PF00149"/>
    </source>
</evidence>
<gene>
    <name evidence="8" type="primary">ushA</name>
    <name evidence="8" type="ORF">BKX93_21925</name>
</gene>
<keyword evidence="2" id="KW-0479">Metal-binding</keyword>
<dbReference type="GO" id="GO:0000166">
    <property type="term" value="F:nucleotide binding"/>
    <property type="evidence" value="ECO:0007669"/>
    <property type="project" value="UniProtKB-KW"/>
</dbReference>
<dbReference type="RefSeq" id="WP_070981365.1">
    <property type="nucleotide sequence ID" value="NZ_CP017707.1"/>
</dbReference>
<dbReference type="GO" id="GO:0008768">
    <property type="term" value="F:UDP-sugar diphosphatase activity"/>
    <property type="evidence" value="ECO:0007669"/>
    <property type="project" value="TreeGrafter"/>
</dbReference>
<comment type="similarity">
    <text evidence="1 5">Belongs to the 5'-nucleotidase family.</text>
</comment>
<dbReference type="KEGG" id="cvc:BKX93_21925"/>
<feature type="domain" description="5'-Nucleotidase C-terminal" evidence="7">
    <location>
        <begin position="363"/>
        <end position="507"/>
    </location>
</feature>
<sequence length="548" mass="59125">MRTELKSIAVSLLAAGLLSACATPPGKGNYDSGKVYKITILHTNDHHGRFWPNSDGEYGLAAQKTVVDKVRAEVKAEGGYMLLLSGGDINTGVPESDLQNAEPDFRGMDRIGYDAMAVGNHEFDKPVPVLMQQRKWINFPMLSANIYQDGKRMFDPYAMFNLGGVKVAVMGLTTDDTAKMVNPAQIKGIEFKSPIAEAATLVPELRQKADIVIAATHMGHYADGNHGVNAPGDVEMARAVKGLDLIVGGHSQNPVCMKAENVRDDAYVPGAPCAPDRQNGAWIVQAHEWGKYVGRADFEFRNGKLKLAKYQLIPVNLKKTVKTADGKTDKVPYTELIPEDNKLRSFLKAYQDKGQVELGVKVGELSAKLEGDRSVVRGKPTNLGVFVGEAMMARTQADFAVINSGGIRDSLPAGVVSYKDVLKVFPFGSTLAYVDMSGAEALDYLKAAARMTPGAGAFAQFAGVRLRIVGGELQQAEVAGKPIAPAKRYRVAINSFMASGGDGYPKMMEHPGYVNTGFVDAEVLKDYVAKHSPIRAERYAPAGAVARE</sequence>
<dbReference type="PANTHER" id="PTHR11575:SF46">
    <property type="entry name" value="PROTEIN USHA"/>
    <property type="match status" value="1"/>
</dbReference>
<dbReference type="InterPro" id="IPR029052">
    <property type="entry name" value="Metallo-depent_PP-like"/>
</dbReference>
<organism evidence="8 9">
    <name type="scientific">Chromobacterium vaccinii</name>
    <dbReference type="NCBI Taxonomy" id="1108595"/>
    <lineage>
        <taxon>Bacteria</taxon>
        <taxon>Pseudomonadati</taxon>
        <taxon>Pseudomonadota</taxon>
        <taxon>Betaproteobacteria</taxon>
        <taxon>Neisseriales</taxon>
        <taxon>Chromobacteriaceae</taxon>
        <taxon>Chromobacterium</taxon>
    </lineage>
</organism>
<dbReference type="GeneID" id="68843859"/>
<feature type="chain" id="PRO_5009362586" evidence="5">
    <location>
        <begin position="23"/>
        <end position="548"/>
    </location>
</feature>
<dbReference type="Pfam" id="PF00149">
    <property type="entry name" value="Metallophos"/>
    <property type="match status" value="1"/>
</dbReference>
<evidence type="ECO:0000256" key="5">
    <source>
        <dbReference type="RuleBase" id="RU362119"/>
    </source>
</evidence>
<evidence type="ECO:0000313" key="9">
    <source>
        <dbReference type="Proteomes" id="UP000178776"/>
    </source>
</evidence>
<feature type="domain" description="Calcineurin-like phosphoesterase" evidence="6">
    <location>
        <begin position="39"/>
        <end position="251"/>
    </location>
</feature>
<dbReference type="Proteomes" id="UP000178776">
    <property type="component" value="Chromosome"/>
</dbReference>
<dbReference type="SUPFAM" id="SSF56300">
    <property type="entry name" value="Metallo-dependent phosphatases"/>
    <property type="match status" value="1"/>
</dbReference>
<dbReference type="PROSITE" id="PS00785">
    <property type="entry name" value="5_NUCLEOTIDASE_1"/>
    <property type="match status" value="1"/>
</dbReference>
<dbReference type="AlphaFoldDB" id="A0A1D9LM64"/>
<accession>A0A1D9LM64</accession>
<evidence type="ECO:0000256" key="3">
    <source>
        <dbReference type="ARBA" id="ARBA00022729"/>
    </source>
</evidence>
<feature type="signal peptide" evidence="5">
    <location>
        <begin position="1"/>
        <end position="22"/>
    </location>
</feature>
<dbReference type="PROSITE" id="PS00786">
    <property type="entry name" value="5_NUCLEOTIDASE_2"/>
    <property type="match status" value="1"/>
</dbReference>
<protein>
    <submittedName>
        <fullName evidence="8">Bifunctional UDP-sugar hydrolase/5'-nucleotidase</fullName>
    </submittedName>
</protein>
<dbReference type="EMBL" id="CP017707">
    <property type="protein sequence ID" value="AOZ52400.1"/>
    <property type="molecule type" value="Genomic_DNA"/>
</dbReference>
<keyword evidence="4 5" id="KW-0547">Nucleotide-binding</keyword>
<evidence type="ECO:0000313" key="8">
    <source>
        <dbReference type="EMBL" id="AOZ52400.1"/>
    </source>
</evidence>
<dbReference type="InterPro" id="IPR006146">
    <property type="entry name" value="5'-Nucleotdase_CS"/>
</dbReference>
<evidence type="ECO:0000256" key="2">
    <source>
        <dbReference type="ARBA" id="ARBA00022723"/>
    </source>
</evidence>
<dbReference type="PROSITE" id="PS51257">
    <property type="entry name" value="PROKAR_LIPOPROTEIN"/>
    <property type="match status" value="1"/>
</dbReference>